<feature type="signal peptide" evidence="2">
    <location>
        <begin position="1"/>
        <end position="22"/>
    </location>
</feature>
<reference evidence="4" key="1">
    <citation type="journal article" date="2019" name="Int. J. Syst. Evol. Microbiol.">
        <title>The Global Catalogue of Microorganisms (GCM) 10K type strain sequencing project: providing services to taxonomists for standard genome sequencing and annotation.</title>
        <authorList>
            <consortium name="The Broad Institute Genomics Platform"/>
            <consortium name="The Broad Institute Genome Sequencing Center for Infectious Disease"/>
            <person name="Wu L."/>
            <person name="Ma J."/>
        </authorList>
    </citation>
    <scope>NUCLEOTIDE SEQUENCE [LARGE SCALE GENOMIC DNA]</scope>
    <source>
        <strain evidence="4">JCM 17809</strain>
    </source>
</reference>
<dbReference type="EMBL" id="BAABGM010000020">
    <property type="protein sequence ID" value="GAA4410368.1"/>
    <property type="molecule type" value="Genomic_DNA"/>
</dbReference>
<dbReference type="Gene3D" id="1.20.120.20">
    <property type="entry name" value="Apolipoprotein"/>
    <property type="match status" value="1"/>
</dbReference>
<accession>A0ABP8KLU3</accession>
<organism evidence="3 4">
    <name type="scientific">Fodinibacter luteus</name>
    <dbReference type="NCBI Taxonomy" id="552064"/>
    <lineage>
        <taxon>Bacteria</taxon>
        <taxon>Bacillati</taxon>
        <taxon>Actinomycetota</taxon>
        <taxon>Actinomycetes</taxon>
        <taxon>Micrococcales</taxon>
        <taxon>Intrasporangiaceae</taxon>
        <taxon>Fodinibacter (ex Wang et al. 2009)</taxon>
    </lineage>
</organism>
<keyword evidence="4" id="KW-1185">Reference proteome</keyword>
<feature type="chain" id="PRO_5046024900" evidence="2">
    <location>
        <begin position="23"/>
        <end position="146"/>
    </location>
</feature>
<evidence type="ECO:0000256" key="2">
    <source>
        <dbReference type="SAM" id="SignalP"/>
    </source>
</evidence>
<keyword evidence="1" id="KW-0175">Coiled coil</keyword>
<feature type="coiled-coil region" evidence="1">
    <location>
        <begin position="56"/>
        <end position="83"/>
    </location>
</feature>
<dbReference type="SUPFAM" id="SSF58113">
    <property type="entry name" value="Apolipoprotein A-I"/>
    <property type="match status" value="1"/>
</dbReference>
<evidence type="ECO:0000313" key="3">
    <source>
        <dbReference type="EMBL" id="GAA4410368.1"/>
    </source>
</evidence>
<gene>
    <name evidence="3" type="ORF">GCM10023168_29990</name>
</gene>
<dbReference type="RefSeq" id="WP_345207436.1">
    <property type="nucleotide sequence ID" value="NZ_BAABGM010000020.1"/>
</dbReference>
<sequence length="146" mass="15638">MWRSTRFRIVPAAMVIALVSGCAPDPAGQDLCAQYADVKAAAEEFRAAPPLSTDNAEDFQASVDELRERADTVSDQLDQLQQVSEGRLDTAISSVRQRAAEVKQSLAVATYEAAATLGPQVEAAQEELDAAFAQLDQRVQTQCPAG</sequence>
<evidence type="ECO:0000313" key="4">
    <source>
        <dbReference type="Proteomes" id="UP001500945"/>
    </source>
</evidence>
<keyword evidence="2" id="KW-0732">Signal</keyword>
<dbReference type="Proteomes" id="UP001500945">
    <property type="component" value="Unassembled WGS sequence"/>
</dbReference>
<dbReference type="PROSITE" id="PS51257">
    <property type="entry name" value="PROKAR_LIPOPROTEIN"/>
    <property type="match status" value="1"/>
</dbReference>
<proteinExistence type="predicted"/>
<evidence type="ECO:0000256" key="1">
    <source>
        <dbReference type="SAM" id="Coils"/>
    </source>
</evidence>
<protein>
    <submittedName>
        <fullName evidence="3">Uncharacterized protein</fullName>
    </submittedName>
</protein>
<comment type="caution">
    <text evidence="3">The sequence shown here is derived from an EMBL/GenBank/DDBJ whole genome shotgun (WGS) entry which is preliminary data.</text>
</comment>
<name>A0ABP8KLU3_9MICO</name>